<keyword evidence="2" id="KW-1185">Reference proteome</keyword>
<evidence type="ECO:0000313" key="1">
    <source>
        <dbReference type="EMBL" id="MDR6783216.1"/>
    </source>
</evidence>
<reference evidence="1" key="1">
    <citation type="submission" date="2023-07" db="EMBL/GenBank/DDBJ databases">
        <title>Sorghum-associated microbial communities from plants grown in Nebraska, USA.</title>
        <authorList>
            <person name="Schachtman D."/>
        </authorList>
    </citation>
    <scope>NUCLEOTIDE SEQUENCE</scope>
    <source>
        <strain evidence="1">2697</strain>
    </source>
</reference>
<organism evidence="1 2">
    <name type="scientific">Pedobacter africanus</name>
    <dbReference type="NCBI Taxonomy" id="151894"/>
    <lineage>
        <taxon>Bacteria</taxon>
        <taxon>Pseudomonadati</taxon>
        <taxon>Bacteroidota</taxon>
        <taxon>Sphingobacteriia</taxon>
        <taxon>Sphingobacteriales</taxon>
        <taxon>Sphingobacteriaceae</taxon>
        <taxon>Pedobacter</taxon>
    </lineage>
</organism>
<dbReference type="EMBL" id="JAVDTF010000001">
    <property type="protein sequence ID" value="MDR6783216.1"/>
    <property type="molecule type" value="Genomic_DNA"/>
</dbReference>
<gene>
    <name evidence="1" type="ORF">J2X78_001768</name>
</gene>
<name>A0ACC6KVF3_9SPHI</name>
<accession>A0ACC6KVF3</accession>
<evidence type="ECO:0000313" key="2">
    <source>
        <dbReference type="Proteomes" id="UP001246858"/>
    </source>
</evidence>
<comment type="caution">
    <text evidence="1">The sequence shown here is derived from an EMBL/GenBank/DDBJ whole genome shotgun (WGS) entry which is preliminary data.</text>
</comment>
<protein>
    <submittedName>
        <fullName evidence="1">TonB-linked SusC/RagA family outer membrane protein</fullName>
    </submittedName>
</protein>
<dbReference type="Proteomes" id="UP001246858">
    <property type="component" value="Unassembled WGS sequence"/>
</dbReference>
<proteinExistence type="predicted"/>
<sequence>MNFNQLCRHVVPIVKPRQLPVIAHALLGAGRTSNREWIMRINLIITIMTLCLVQVYAGTYAQNITLQKDKIGLKEIFLEIRKQTGYTVVYETELISNAAAVKADFVNVPLRKVLTQVLQPQGLTFFIEDKAISVQKKEKNVVDKLYDFLAVAEIKGTVLDEQNEPLPNVTVQLKGTNIKTHSGKNGTFTIQALAEGTLVFSYVGYVSRELPARPGMTITMTPELNKLNDLVVVGYGSTRRKDLTGAVASVDMKEVSNVPFVSLDNALTGKAAGVQVVQGDGSPGGVAKIRIRGGASLLGGNDPLYIIDGVPVTVQNSYLKTSAEIINPVEATLRNEAGLLNGTSVSGSFARGINSLGGININDIESIDILKDASATAIYGSKAANGVVIITTKKGKLNQKPILEANYYTGITSPVKEKLLNKDEYIMVMKEAAKNFNDIRAEIGRQPNAIATSILTDPNFFGSNNTDWLDLTLRNAVSQNADISVRGGGAGSTYYTSLAYMKQNGAVLGSDFSRIAGKINLDNTITKKLRLITNLDYGFSKNNISNGVYSHALLAPPTIAPYNADGSIRVFTNKDLGTGASEAFLSRHQNPLALLSATNEGKTTSLIGSLSLEYEILQDLKFKSTVSVNHSNYHQLNYAPGIVNVGSKNGQTSSQGGIATQGQTETNTVFIENTFTWNKQFDEENRLNLLVGTSFEKNRFNSFSASGQGFPDDDFLNGLSSAAIPLAPFNASGQNALLSFYVRGNYAWKEKYLLTFTARSDASSKFPAENRVGYFPSGGLAWRLSQENFLKKASWIDDLKLRASIGYTGTQNIGNNLFYTLYTPASFGGENALIPTQLGNNTIKWESTLQKDLGLDFSLFKSKLSGSFGYYQKIASGVLFNTPVGTSSGFKNVIANVANIQNNGLELDLRAEFIAKKDFQWSGGLNISRNRSKVLKLSNVSPDPANPGVYIFGNAVLKIGEPLGLLYGVPQQGTLKTQAELDAYKEVNMLYQYGINPYLGIGYSKFELDKDGYYKRDIIGRAEPDFYGGYTNTFTYKNFSLISLFTFSYGGDILYLRDALNKQANNLTNRGKSILNRWTPENPTSDRPRLVYLVSAENMTPASNDVYDASYIKLKSVTLNYQLPKSLLNKLKISQCSVYLSGINLFAITKYPGADPEVGDDPYSIIGGYSDVAAYPAVRQYSAGIRLGF</sequence>